<accession>A0AAU9F758</accession>
<evidence type="ECO:0000256" key="1">
    <source>
        <dbReference type="SAM" id="MobiDB-lite"/>
    </source>
</evidence>
<organism evidence="2 3">
    <name type="scientific">Drosophila madeirensis</name>
    <name type="common">Fruit fly</name>
    <dbReference type="NCBI Taxonomy" id="30013"/>
    <lineage>
        <taxon>Eukaryota</taxon>
        <taxon>Metazoa</taxon>
        <taxon>Ecdysozoa</taxon>
        <taxon>Arthropoda</taxon>
        <taxon>Hexapoda</taxon>
        <taxon>Insecta</taxon>
        <taxon>Pterygota</taxon>
        <taxon>Neoptera</taxon>
        <taxon>Endopterygota</taxon>
        <taxon>Diptera</taxon>
        <taxon>Brachycera</taxon>
        <taxon>Muscomorpha</taxon>
        <taxon>Ephydroidea</taxon>
        <taxon>Drosophilidae</taxon>
        <taxon>Drosophila</taxon>
        <taxon>Sophophora</taxon>
    </lineage>
</organism>
<feature type="region of interest" description="Disordered" evidence="1">
    <location>
        <begin position="1"/>
        <end position="91"/>
    </location>
</feature>
<feature type="compositionally biased region" description="Low complexity" evidence="1">
    <location>
        <begin position="46"/>
        <end position="60"/>
    </location>
</feature>
<evidence type="ECO:0000313" key="2">
    <source>
        <dbReference type="EMBL" id="BFF88732.1"/>
    </source>
</evidence>
<keyword evidence="3" id="KW-1185">Reference proteome</keyword>
<feature type="compositionally biased region" description="Low complexity" evidence="1">
    <location>
        <begin position="154"/>
        <end position="163"/>
    </location>
</feature>
<sequence length="253" mass="27702">MVWHHQTLHITWASGPAPVDPDPEEARVWEEAPSHGSSRDPRRKPAGPSADASGADASAAEVPRMVEPEAADPAQPAEEEPEAAEVETDVPEALKVLRAAATILRAEARAQEERAGQAEQRPAAEPQAESAAESSEPWERGPWLWPEPAPPAPTLKRPTAETAPPAPPFRRQASCPEPRRGHRPTLQRQASEPTGRRWTLLEPEEWPEAVVRAQASARLTGRRTNRLVTERGVRYRVTMSAAGTTVFRDLRAV</sequence>
<gene>
    <name evidence="2" type="ORF">DMAD_07658</name>
</gene>
<feature type="region of interest" description="Disordered" evidence="1">
    <location>
        <begin position="108"/>
        <end position="196"/>
    </location>
</feature>
<evidence type="ECO:0000313" key="3">
    <source>
        <dbReference type="Proteomes" id="UP001500889"/>
    </source>
</evidence>
<feature type="compositionally biased region" description="Basic and acidic residues" evidence="1">
    <location>
        <begin position="24"/>
        <end position="40"/>
    </location>
</feature>
<protein>
    <submittedName>
        <fullName evidence="2">Apidaecins type 73-like</fullName>
    </submittedName>
</protein>
<name>A0AAU9F758_DROMD</name>
<reference evidence="2 3" key="1">
    <citation type="submission" date="2024-02" db="EMBL/GenBank/DDBJ databases">
        <title>A chromosome-level genome assembly of Drosophila madeirensis, a fruit fly species endemic to Madeira island.</title>
        <authorList>
            <person name="Tomihara K."/>
            <person name="Llopart A."/>
            <person name="Yamamoto D."/>
        </authorList>
    </citation>
    <scope>NUCLEOTIDE SEQUENCE [LARGE SCALE GENOMIC DNA]</scope>
    <source>
        <strain evidence="2 3">RF1</strain>
    </source>
</reference>
<feature type="compositionally biased region" description="Acidic residues" evidence="1">
    <location>
        <begin position="77"/>
        <end position="90"/>
    </location>
</feature>
<proteinExistence type="predicted"/>
<dbReference type="EMBL" id="AP029263">
    <property type="protein sequence ID" value="BFF88732.1"/>
    <property type="molecule type" value="Genomic_DNA"/>
</dbReference>
<dbReference type="Proteomes" id="UP001500889">
    <property type="component" value="Chromosome O"/>
</dbReference>
<dbReference type="AlphaFoldDB" id="A0AAU9F758"/>
<feature type="compositionally biased region" description="Low complexity" evidence="1">
    <location>
        <begin position="117"/>
        <end position="135"/>
    </location>
</feature>